<dbReference type="InterPro" id="IPR010796">
    <property type="entry name" value="C2_B9-type_dom"/>
</dbReference>
<reference evidence="10" key="1">
    <citation type="submission" date="2016-06" db="UniProtKB">
        <authorList>
            <consortium name="WormBaseParasite"/>
        </authorList>
    </citation>
    <scope>IDENTIFICATION</scope>
</reference>
<evidence type="ECO:0000313" key="9">
    <source>
        <dbReference type="Proteomes" id="UP000271098"/>
    </source>
</evidence>
<dbReference type="WBParaSite" id="GPUH_0001146001-mRNA-1">
    <property type="protein sequence ID" value="GPUH_0001146001-mRNA-1"/>
    <property type="gene ID" value="GPUH_0001146001"/>
</dbReference>
<dbReference type="EMBL" id="UYRT01078561">
    <property type="protein sequence ID" value="VDN18791.1"/>
    <property type="molecule type" value="Genomic_DNA"/>
</dbReference>
<comment type="similarity">
    <text evidence="6">Belongs to the B9D family.</text>
</comment>
<dbReference type="PROSITE" id="PS51381">
    <property type="entry name" value="C2_B9"/>
    <property type="match status" value="1"/>
</dbReference>
<keyword evidence="2" id="KW-0963">Cytoplasm</keyword>
<accession>A0A183DRV5</accession>
<evidence type="ECO:0000256" key="2">
    <source>
        <dbReference type="ARBA" id="ARBA00022490"/>
    </source>
</evidence>
<keyword evidence="5" id="KW-0966">Cell projection</keyword>
<dbReference type="GO" id="GO:0036038">
    <property type="term" value="C:MKS complex"/>
    <property type="evidence" value="ECO:0007669"/>
    <property type="project" value="TreeGrafter"/>
</dbReference>
<dbReference type="Proteomes" id="UP000271098">
    <property type="component" value="Unassembled WGS sequence"/>
</dbReference>
<evidence type="ECO:0000256" key="6">
    <source>
        <dbReference type="ARBA" id="ARBA00038411"/>
    </source>
</evidence>
<dbReference type="AlphaFoldDB" id="A0A183DRV5"/>
<evidence type="ECO:0000256" key="1">
    <source>
        <dbReference type="ARBA" id="ARBA00004120"/>
    </source>
</evidence>
<reference evidence="8 9" key="2">
    <citation type="submission" date="2018-11" db="EMBL/GenBank/DDBJ databases">
        <authorList>
            <consortium name="Pathogen Informatics"/>
        </authorList>
    </citation>
    <scope>NUCLEOTIDE SEQUENCE [LARGE SCALE GENOMIC DNA]</scope>
</reference>
<evidence type="ECO:0000256" key="7">
    <source>
        <dbReference type="ARBA" id="ARBA00039272"/>
    </source>
</evidence>
<keyword evidence="3" id="KW-0970">Cilium biogenesis/degradation</keyword>
<evidence type="ECO:0000256" key="5">
    <source>
        <dbReference type="ARBA" id="ARBA00023273"/>
    </source>
</evidence>
<evidence type="ECO:0000313" key="10">
    <source>
        <dbReference type="WBParaSite" id="GPUH_0001146001-mRNA-1"/>
    </source>
</evidence>
<proteinExistence type="inferred from homology"/>
<keyword evidence="4" id="KW-0206">Cytoskeleton</keyword>
<evidence type="ECO:0000256" key="4">
    <source>
        <dbReference type="ARBA" id="ARBA00023212"/>
    </source>
</evidence>
<dbReference type="GO" id="GO:0060271">
    <property type="term" value="P:cilium assembly"/>
    <property type="evidence" value="ECO:0007669"/>
    <property type="project" value="TreeGrafter"/>
</dbReference>
<dbReference type="PANTHER" id="PTHR12968">
    <property type="entry name" value="B9 DOMAIN-CONTAINING"/>
    <property type="match status" value="1"/>
</dbReference>
<protein>
    <recommendedName>
        <fullName evidence="7">B9 domain-containing protein 2</fullName>
    </recommendedName>
</protein>
<dbReference type="OrthoDB" id="184109at2759"/>
<evidence type="ECO:0000313" key="8">
    <source>
        <dbReference type="EMBL" id="VDN18791.1"/>
    </source>
</evidence>
<sequence length="116" mass="13087">MYGNSICDLSNAGWPSINLQIWHHDEFGRQNLHAYGTVFLPVSPGEHQIKCYTCRPKGSLREEMVQHFLGGGLLLTGESSTRLLEENAKLRTVSMGIVQLRLSVITKHFDRFGIQC</sequence>
<dbReference type="PANTHER" id="PTHR12968:SF2">
    <property type="entry name" value="B9 DOMAIN-CONTAINING PROTEIN 2"/>
    <property type="match status" value="1"/>
</dbReference>
<name>A0A183DRV5_9BILA</name>
<organism evidence="10">
    <name type="scientific">Gongylonema pulchrum</name>
    <dbReference type="NCBI Taxonomy" id="637853"/>
    <lineage>
        <taxon>Eukaryota</taxon>
        <taxon>Metazoa</taxon>
        <taxon>Ecdysozoa</taxon>
        <taxon>Nematoda</taxon>
        <taxon>Chromadorea</taxon>
        <taxon>Rhabditida</taxon>
        <taxon>Spirurina</taxon>
        <taxon>Spiruromorpha</taxon>
        <taxon>Spiruroidea</taxon>
        <taxon>Gongylonematidae</taxon>
        <taxon>Gongylonema</taxon>
    </lineage>
</organism>
<dbReference type="Pfam" id="PF07162">
    <property type="entry name" value="B9-C2"/>
    <property type="match status" value="1"/>
</dbReference>
<comment type="subcellular location">
    <subcellularLocation>
        <location evidence="1">Cytoplasm</location>
        <location evidence="1">Cytoskeleton</location>
        <location evidence="1">Cilium basal body</location>
    </subcellularLocation>
</comment>
<keyword evidence="9" id="KW-1185">Reference proteome</keyword>
<evidence type="ECO:0000256" key="3">
    <source>
        <dbReference type="ARBA" id="ARBA00022794"/>
    </source>
</evidence>
<gene>
    <name evidence="8" type="ORF">GPUH_LOCUS11446</name>
</gene>